<dbReference type="GO" id="GO:0005634">
    <property type="term" value="C:nucleus"/>
    <property type="evidence" value="ECO:0007669"/>
    <property type="project" value="TreeGrafter"/>
</dbReference>
<dbReference type="PANTHER" id="PTHR31604:SF2">
    <property type="entry name" value="PROTEIN SHI RELATED SEQUENCE 7"/>
    <property type="match status" value="1"/>
</dbReference>
<evidence type="ECO:0000313" key="2">
    <source>
        <dbReference type="Proteomes" id="UP000233551"/>
    </source>
</evidence>
<keyword evidence="2" id="KW-1185">Reference proteome</keyword>
<dbReference type="GO" id="GO:0045893">
    <property type="term" value="P:positive regulation of DNA-templated transcription"/>
    <property type="evidence" value="ECO:0007669"/>
    <property type="project" value="TreeGrafter"/>
</dbReference>
<organism evidence="1 2">
    <name type="scientific">Punica granatum</name>
    <name type="common">Pomegranate</name>
    <dbReference type="NCBI Taxonomy" id="22663"/>
    <lineage>
        <taxon>Eukaryota</taxon>
        <taxon>Viridiplantae</taxon>
        <taxon>Streptophyta</taxon>
        <taxon>Embryophyta</taxon>
        <taxon>Tracheophyta</taxon>
        <taxon>Spermatophyta</taxon>
        <taxon>Magnoliopsida</taxon>
        <taxon>eudicotyledons</taxon>
        <taxon>Gunneridae</taxon>
        <taxon>Pentapetalae</taxon>
        <taxon>rosids</taxon>
        <taxon>malvids</taxon>
        <taxon>Myrtales</taxon>
        <taxon>Lythraceae</taxon>
        <taxon>Punica</taxon>
    </lineage>
</organism>
<dbReference type="PANTHER" id="PTHR31604">
    <property type="entry name" value="PROTEIN LATERAL ROOT PRIMORDIUM 1"/>
    <property type="match status" value="1"/>
</dbReference>
<dbReference type="Proteomes" id="UP000233551">
    <property type="component" value="Unassembled WGS sequence"/>
</dbReference>
<protein>
    <submittedName>
        <fullName evidence="1">Uncharacterized protein</fullName>
    </submittedName>
</protein>
<dbReference type="GO" id="GO:0003677">
    <property type="term" value="F:DNA binding"/>
    <property type="evidence" value="ECO:0007669"/>
    <property type="project" value="TreeGrafter"/>
</dbReference>
<comment type="caution">
    <text evidence="1">The sequence shown here is derived from an EMBL/GenBank/DDBJ whole genome shotgun (WGS) entry which is preliminary data.</text>
</comment>
<dbReference type="AlphaFoldDB" id="A0A2I0I3N2"/>
<dbReference type="InterPro" id="IPR006511">
    <property type="entry name" value="SHI_C"/>
</dbReference>
<dbReference type="GO" id="GO:0003700">
    <property type="term" value="F:DNA-binding transcription factor activity"/>
    <property type="evidence" value="ECO:0007669"/>
    <property type="project" value="InterPro"/>
</dbReference>
<dbReference type="Pfam" id="PF05142">
    <property type="entry name" value="DUF702"/>
    <property type="match status" value="1"/>
</dbReference>
<dbReference type="InterPro" id="IPR007818">
    <property type="entry name" value="SHI"/>
</dbReference>
<reference evidence="1 2" key="1">
    <citation type="submission" date="2017-11" db="EMBL/GenBank/DDBJ databases">
        <title>De-novo sequencing of pomegranate (Punica granatum L.) genome.</title>
        <authorList>
            <person name="Akparov Z."/>
            <person name="Amiraslanov A."/>
            <person name="Hajiyeva S."/>
            <person name="Abbasov M."/>
            <person name="Kaur K."/>
            <person name="Hamwieh A."/>
            <person name="Solovyev V."/>
            <person name="Salamov A."/>
            <person name="Braich B."/>
            <person name="Kosarev P."/>
            <person name="Mahmoud A."/>
            <person name="Hajiyev E."/>
            <person name="Babayeva S."/>
            <person name="Izzatullayeva V."/>
            <person name="Mammadov A."/>
            <person name="Mammadov A."/>
            <person name="Sharifova S."/>
            <person name="Ojaghi J."/>
            <person name="Eynullazada K."/>
            <person name="Bayramov B."/>
            <person name="Abdulazimova A."/>
            <person name="Shahmuradov I."/>
        </authorList>
    </citation>
    <scope>NUCLEOTIDE SEQUENCE [LARGE SCALE GENOMIC DNA]</scope>
    <source>
        <strain evidence="2">cv. AG2017</strain>
        <tissue evidence="1">Leaf</tissue>
    </source>
</reference>
<gene>
    <name evidence="1" type="ORF">CRG98_041027</name>
</gene>
<dbReference type="NCBIfam" id="TIGR01624">
    <property type="entry name" value="LRP1_Cterm"/>
    <property type="match status" value="1"/>
</dbReference>
<proteinExistence type="predicted"/>
<name>A0A2I0I3N2_PUNGR</name>
<evidence type="ECO:0000313" key="1">
    <source>
        <dbReference type="EMBL" id="PKI38594.1"/>
    </source>
</evidence>
<dbReference type="EMBL" id="PGOL01004056">
    <property type="protein sequence ID" value="PKI38594.1"/>
    <property type="molecule type" value="Genomic_DNA"/>
</dbReference>
<sequence length="180" mass="19685">MAKRRGSVRTRCAGLPATPPIGSFPAPPQPRILDDSIFLFLYMAPSPSRSRIRTLRGPERSQSMILFFYSRGNNIDDNAFPAEVSSMALFRCVRVSSFEEPEQLAYQTSVRIGGHVFKGILYDDGPDLPVISWSNSGRDPPNASSSSVTRLVSPLSFPPLVAAFSSERPPSALVFPPPKS</sequence>
<dbReference type="STRING" id="22663.A0A2I0I3N2"/>
<accession>A0A2I0I3N2</accession>